<dbReference type="CDD" id="cd00887">
    <property type="entry name" value="MoeA"/>
    <property type="match status" value="1"/>
</dbReference>
<dbReference type="EC" id="2.10.1.1" evidence="4 9"/>
<accession>A0ABV5WA00</accession>
<name>A0ABV5WA00_9BACI</name>
<evidence type="ECO:0000256" key="1">
    <source>
        <dbReference type="ARBA" id="ARBA00002901"/>
    </source>
</evidence>
<proteinExistence type="inferred from homology"/>
<dbReference type="SMART" id="SM00852">
    <property type="entry name" value="MoCF_biosynth"/>
    <property type="match status" value="1"/>
</dbReference>
<evidence type="ECO:0000256" key="4">
    <source>
        <dbReference type="ARBA" id="ARBA00013269"/>
    </source>
</evidence>
<dbReference type="Proteomes" id="UP001589609">
    <property type="component" value="Unassembled WGS sequence"/>
</dbReference>
<dbReference type="Gene3D" id="2.40.340.10">
    <property type="entry name" value="MoeA, C-terminal, domain IV"/>
    <property type="match status" value="1"/>
</dbReference>
<protein>
    <recommendedName>
        <fullName evidence="5 9">Molybdopterin molybdenumtransferase</fullName>
        <ecNumber evidence="4 9">2.10.1.1</ecNumber>
    </recommendedName>
</protein>
<keyword evidence="9" id="KW-0808">Transferase</keyword>
<evidence type="ECO:0000259" key="10">
    <source>
        <dbReference type="SMART" id="SM00852"/>
    </source>
</evidence>
<dbReference type="NCBIfam" id="NF045515">
    <property type="entry name" value="Glp_gephyrin"/>
    <property type="match status" value="1"/>
</dbReference>
<comment type="similarity">
    <text evidence="3 9">Belongs to the MoeA family.</text>
</comment>
<dbReference type="PANTHER" id="PTHR10192">
    <property type="entry name" value="MOLYBDOPTERIN BIOSYNTHESIS PROTEIN"/>
    <property type="match status" value="1"/>
</dbReference>
<evidence type="ECO:0000313" key="12">
    <source>
        <dbReference type="Proteomes" id="UP001589609"/>
    </source>
</evidence>
<dbReference type="PANTHER" id="PTHR10192:SF5">
    <property type="entry name" value="GEPHYRIN"/>
    <property type="match status" value="1"/>
</dbReference>
<dbReference type="InterPro" id="IPR036688">
    <property type="entry name" value="MoeA_C_domain_IV_sf"/>
</dbReference>
<dbReference type="InterPro" id="IPR005110">
    <property type="entry name" value="MoeA_linker/N"/>
</dbReference>
<reference evidence="11 12" key="1">
    <citation type="submission" date="2024-09" db="EMBL/GenBank/DDBJ databases">
        <authorList>
            <person name="Sun Q."/>
            <person name="Mori K."/>
        </authorList>
    </citation>
    <scope>NUCLEOTIDE SEQUENCE [LARGE SCALE GENOMIC DNA]</scope>
    <source>
        <strain evidence="11 12">JCM 11201</strain>
    </source>
</reference>
<evidence type="ECO:0000256" key="8">
    <source>
        <dbReference type="ARBA" id="ARBA00047317"/>
    </source>
</evidence>
<evidence type="ECO:0000256" key="6">
    <source>
        <dbReference type="ARBA" id="ARBA00022505"/>
    </source>
</evidence>
<evidence type="ECO:0000256" key="2">
    <source>
        <dbReference type="ARBA" id="ARBA00005046"/>
    </source>
</evidence>
<keyword evidence="9" id="KW-0479">Metal-binding</keyword>
<evidence type="ECO:0000313" key="11">
    <source>
        <dbReference type="EMBL" id="MFB9756981.1"/>
    </source>
</evidence>
<comment type="cofactor">
    <cofactor evidence="9">
        <name>Mg(2+)</name>
        <dbReference type="ChEBI" id="CHEBI:18420"/>
    </cofactor>
</comment>
<evidence type="ECO:0000256" key="9">
    <source>
        <dbReference type="RuleBase" id="RU365090"/>
    </source>
</evidence>
<keyword evidence="9" id="KW-0460">Magnesium</keyword>
<evidence type="ECO:0000256" key="5">
    <source>
        <dbReference type="ARBA" id="ARBA00021108"/>
    </source>
</evidence>
<evidence type="ECO:0000256" key="7">
    <source>
        <dbReference type="ARBA" id="ARBA00023150"/>
    </source>
</evidence>
<feature type="domain" description="MoaB/Mog" evidence="10">
    <location>
        <begin position="189"/>
        <end position="327"/>
    </location>
</feature>
<dbReference type="InterPro" id="IPR036135">
    <property type="entry name" value="MoeA_linker/N_sf"/>
</dbReference>
<dbReference type="Gene3D" id="3.90.105.10">
    <property type="entry name" value="Molybdopterin biosynthesis moea protein, domain 2"/>
    <property type="match status" value="1"/>
</dbReference>
<sequence length="421" mass="45904">MTLFRKPIPIEEALIKLMQFPKQIEEEYIELTASAGRVLSRDVYASHPVPWFIRSPYDGYAVRASSTKEAGEHNPIWLELLGIVAAGDVWHGTLQEGQAVKIMTGGAVPDGANAVIMRELTKEEERDGKTFVQLKRKLKEGENISSVGEDIEEGTRLLTKGTYINAGVIALLATFGYEKVPVTRKPKVAIIATGSELLGTDEPLMPGKIRNSNGFMLYTQALRSGAEPISFGVVKDTFEQTLETVRAALKAADIVVTTGGVSVGDFDYIPAVYKELGAELLFNKIAMRPGSVTSAAVLGDQLLFGLSGNPSACYVGFELFTRPVIRTMLGMENVYLQKVEATLKQDVLKANPFTRFVRSKLSFEGGRLYVQPSGKDKSNIVSSLPGADCFMVLPGGTRGWQAGSMVEVVLIEGQDGMREWK</sequence>
<evidence type="ECO:0000256" key="3">
    <source>
        <dbReference type="ARBA" id="ARBA00010763"/>
    </source>
</evidence>
<dbReference type="NCBIfam" id="TIGR00177">
    <property type="entry name" value="molyb_syn"/>
    <property type="match status" value="1"/>
</dbReference>
<dbReference type="SUPFAM" id="SSF63867">
    <property type="entry name" value="MoeA C-terminal domain-like"/>
    <property type="match status" value="1"/>
</dbReference>
<keyword evidence="6 9" id="KW-0500">Molybdenum</keyword>
<dbReference type="Gene3D" id="3.40.980.10">
    <property type="entry name" value="MoaB/Mog-like domain"/>
    <property type="match status" value="1"/>
</dbReference>
<dbReference type="RefSeq" id="WP_379947214.1">
    <property type="nucleotide sequence ID" value="NZ_JBHMAF010000002.1"/>
</dbReference>
<organism evidence="11 12">
    <name type="scientific">Ectobacillus funiculus</name>
    <dbReference type="NCBI Taxonomy" id="137993"/>
    <lineage>
        <taxon>Bacteria</taxon>
        <taxon>Bacillati</taxon>
        <taxon>Bacillota</taxon>
        <taxon>Bacilli</taxon>
        <taxon>Bacillales</taxon>
        <taxon>Bacillaceae</taxon>
        <taxon>Ectobacillus</taxon>
    </lineage>
</organism>
<dbReference type="InterPro" id="IPR036425">
    <property type="entry name" value="MoaB/Mog-like_dom_sf"/>
</dbReference>
<dbReference type="SUPFAM" id="SSF53218">
    <property type="entry name" value="Molybdenum cofactor biosynthesis proteins"/>
    <property type="match status" value="1"/>
</dbReference>
<dbReference type="InterPro" id="IPR005111">
    <property type="entry name" value="MoeA_C_domain_IV"/>
</dbReference>
<keyword evidence="7 9" id="KW-0501">Molybdenum cofactor biosynthesis</keyword>
<dbReference type="Gene3D" id="2.170.190.11">
    <property type="entry name" value="Molybdopterin biosynthesis moea protein, domain 3"/>
    <property type="match status" value="1"/>
</dbReference>
<comment type="caution">
    <text evidence="11">The sequence shown here is derived from an EMBL/GenBank/DDBJ whole genome shotgun (WGS) entry which is preliminary data.</text>
</comment>
<dbReference type="Pfam" id="PF00994">
    <property type="entry name" value="MoCF_biosynth"/>
    <property type="match status" value="1"/>
</dbReference>
<comment type="pathway">
    <text evidence="2 9">Cofactor biosynthesis; molybdopterin biosynthesis.</text>
</comment>
<keyword evidence="12" id="KW-1185">Reference proteome</keyword>
<dbReference type="InterPro" id="IPR001453">
    <property type="entry name" value="MoaB/Mog_dom"/>
</dbReference>
<dbReference type="EMBL" id="JBHMAF010000002">
    <property type="protein sequence ID" value="MFB9756981.1"/>
    <property type="molecule type" value="Genomic_DNA"/>
</dbReference>
<dbReference type="InterPro" id="IPR038987">
    <property type="entry name" value="MoeA-like"/>
</dbReference>
<dbReference type="Pfam" id="PF03453">
    <property type="entry name" value="MoeA_N"/>
    <property type="match status" value="1"/>
</dbReference>
<dbReference type="SUPFAM" id="SSF63882">
    <property type="entry name" value="MoeA N-terminal region -like"/>
    <property type="match status" value="1"/>
</dbReference>
<dbReference type="Pfam" id="PF03454">
    <property type="entry name" value="MoeA_C"/>
    <property type="match status" value="1"/>
</dbReference>
<comment type="function">
    <text evidence="1 9">Catalyzes the insertion of molybdate into adenylated molybdopterin with the concomitant release of AMP.</text>
</comment>
<gene>
    <name evidence="11" type="primary">glp</name>
    <name evidence="11" type="ORF">ACFFMS_00205</name>
</gene>
<comment type="catalytic activity">
    <reaction evidence="8">
        <text>adenylyl-molybdopterin + molybdate = Mo-molybdopterin + AMP + H(+)</text>
        <dbReference type="Rhea" id="RHEA:35047"/>
        <dbReference type="ChEBI" id="CHEBI:15378"/>
        <dbReference type="ChEBI" id="CHEBI:36264"/>
        <dbReference type="ChEBI" id="CHEBI:62727"/>
        <dbReference type="ChEBI" id="CHEBI:71302"/>
        <dbReference type="ChEBI" id="CHEBI:456215"/>
        <dbReference type="EC" id="2.10.1.1"/>
    </reaction>
</comment>